<dbReference type="Gene3D" id="2.30.30.50">
    <property type="match status" value="1"/>
</dbReference>
<dbReference type="EMBL" id="CP106738">
    <property type="protein sequence ID" value="UXX83836.1"/>
    <property type="molecule type" value="Genomic_DNA"/>
</dbReference>
<dbReference type="InterPro" id="IPR024690">
    <property type="entry name" value="CN_hydtase_beta_dom_C"/>
</dbReference>
<organism evidence="2 3">
    <name type="scientific">Roseovarius pelagicus</name>
    <dbReference type="NCBI Taxonomy" id="2980108"/>
    <lineage>
        <taxon>Bacteria</taxon>
        <taxon>Pseudomonadati</taxon>
        <taxon>Pseudomonadota</taxon>
        <taxon>Alphaproteobacteria</taxon>
        <taxon>Rhodobacterales</taxon>
        <taxon>Roseobacteraceae</taxon>
        <taxon>Roseovarius</taxon>
    </lineage>
</organism>
<sequence length="99" mass="10901">MSYPPETADPKFAIGQRVRARDDCPAGHTRVPRYVRGHVGVIEAELGIFQFADAMARGDGPDPHHCYTVRFSAADLWGSGAERGATVFLDLWEPYLDPA</sequence>
<dbReference type="InterPro" id="IPR008990">
    <property type="entry name" value="Elect_transpt_acc-like_dom_sf"/>
</dbReference>
<accession>A0ABY6DCF7</accession>
<dbReference type="RefSeq" id="WP_263048311.1">
    <property type="nucleotide sequence ID" value="NZ_CP106738.1"/>
</dbReference>
<evidence type="ECO:0000313" key="2">
    <source>
        <dbReference type="EMBL" id="UXX83836.1"/>
    </source>
</evidence>
<evidence type="ECO:0000259" key="1">
    <source>
        <dbReference type="Pfam" id="PF02211"/>
    </source>
</evidence>
<dbReference type="Proteomes" id="UP001064087">
    <property type="component" value="Chromosome"/>
</dbReference>
<reference evidence="2" key="1">
    <citation type="submission" date="2022-10" db="EMBL/GenBank/DDBJ databases">
        <title>Roseovarius pelagicus sp. nov., isolated from Arctic seawater.</title>
        <authorList>
            <person name="Hong Y.W."/>
            <person name="Hwang C.Y."/>
        </authorList>
    </citation>
    <scope>NUCLEOTIDE SEQUENCE</scope>
    <source>
        <strain evidence="2">HL-MP18</strain>
    </source>
</reference>
<keyword evidence="3" id="KW-1185">Reference proteome</keyword>
<gene>
    <name evidence="2" type="ORF">N7U68_04025</name>
</gene>
<feature type="domain" description="Nitrile hydratase beta subunit" evidence="1">
    <location>
        <begin position="6"/>
        <end position="97"/>
    </location>
</feature>
<evidence type="ECO:0000313" key="3">
    <source>
        <dbReference type="Proteomes" id="UP001064087"/>
    </source>
</evidence>
<proteinExistence type="predicted"/>
<protein>
    <submittedName>
        <fullName evidence="2">Nitrile hydratase subunit beta</fullName>
    </submittedName>
</protein>
<dbReference type="Pfam" id="PF02211">
    <property type="entry name" value="NHase_beta_C"/>
    <property type="match status" value="1"/>
</dbReference>
<name>A0ABY6DCF7_9RHOB</name>
<dbReference type="SUPFAM" id="SSF50090">
    <property type="entry name" value="Electron transport accessory proteins"/>
    <property type="match status" value="1"/>
</dbReference>